<sequence>MDMSNRETLPPIHGTGWVDLGRRGVRRGQRRTGNAAIDLKIQDHIEGAAHFPTEAGKYMQQAWELYAAHGSTGKRIAREARALAASMTYLLLWLVIGVILVIVSAYMWG</sequence>
<evidence type="ECO:0000313" key="2">
    <source>
        <dbReference type="EMBL" id="ANZ40584.1"/>
    </source>
</evidence>
<keyword evidence="3" id="KW-1185">Reference proteome</keyword>
<proteinExistence type="predicted"/>
<keyword evidence="1" id="KW-1133">Transmembrane helix</keyword>
<keyword evidence="1" id="KW-0472">Membrane</keyword>
<protein>
    <submittedName>
        <fullName evidence="2">Uncharacterized protein</fullName>
    </submittedName>
</protein>
<reference evidence="2 3" key="1">
    <citation type="submission" date="2016-07" db="EMBL/GenBank/DDBJ databases">
        <title>Complete genome sequence of the Lentzea guizhouensis DHS C013.</title>
        <authorList>
            <person name="Cao C."/>
        </authorList>
    </citation>
    <scope>NUCLEOTIDE SEQUENCE [LARGE SCALE GENOMIC DNA]</scope>
    <source>
        <strain evidence="2 3">DHS C013</strain>
    </source>
</reference>
<dbReference type="Proteomes" id="UP000093053">
    <property type="component" value="Chromosome"/>
</dbReference>
<dbReference type="KEGG" id="led:BBK82_35845"/>
<name>A0A1B2HS87_9PSEU</name>
<accession>A0A1B2HS87</accession>
<evidence type="ECO:0000313" key="3">
    <source>
        <dbReference type="Proteomes" id="UP000093053"/>
    </source>
</evidence>
<gene>
    <name evidence="2" type="ORF">BBK82_35845</name>
</gene>
<dbReference type="EMBL" id="CP016793">
    <property type="protein sequence ID" value="ANZ40584.1"/>
    <property type="molecule type" value="Genomic_DNA"/>
</dbReference>
<feature type="transmembrane region" description="Helical" evidence="1">
    <location>
        <begin position="82"/>
        <end position="108"/>
    </location>
</feature>
<organism evidence="2 3">
    <name type="scientific">Lentzea guizhouensis</name>
    <dbReference type="NCBI Taxonomy" id="1586287"/>
    <lineage>
        <taxon>Bacteria</taxon>
        <taxon>Bacillati</taxon>
        <taxon>Actinomycetota</taxon>
        <taxon>Actinomycetes</taxon>
        <taxon>Pseudonocardiales</taxon>
        <taxon>Pseudonocardiaceae</taxon>
        <taxon>Lentzea</taxon>
    </lineage>
</organism>
<dbReference type="AlphaFoldDB" id="A0A1B2HS87"/>
<keyword evidence="1" id="KW-0812">Transmembrane</keyword>
<evidence type="ECO:0000256" key="1">
    <source>
        <dbReference type="SAM" id="Phobius"/>
    </source>
</evidence>